<name>C7DID4_MICA2</name>
<sequence>MKSMENTVIHLKKGVRLRNPILVVGLPGVGNVGKLVAEQLIKEFNGERIATLHSPHLPHEAIMLKSGGIRLINNRFYLLKPGGKSQRQNDIVVLTGDSQAITPEGQYEMNSHIVDFFKKKMGGKFIYTIGGYNASGSSVATPRVFANASSKKVIESFKNSGITFGVSRGAILGSAGMIVAFSKIKKIDAICLMGESALIDFDPMAAKAVLTVLSKRLNLPIKTDNIDSMVEKTAKALKELESQLSGSATLPHDSGENKTSYIR</sequence>
<evidence type="ECO:0000313" key="1">
    <source>
        <dbReference type="EMBL" id="EET89708.1"/>
    </source>
</evidence>
<reference evidence="1 2" key="1">
    <citation type="journal article" date="2009" name="Genome Biol.">
        <title>Community-wide analysis of microbial genome sequence signatures.</title>
        <authorList>
            <person name="Dick G.J."/>
            <person name="Andersson A.F."/>
            <person name="Baker B.J."/>
            <person name="Simmons S.L."/>
            <person name="Thomas B.C."/>
            <person name="Yelton A.P."/>
            <person name="Banfield J.F."/>
        </authorList>
    </citation>
    <scope>NUCLEOTIDE SEQUENCE [LARGE SCALE GENOMIC DNA]</scope>
    <source>
        <strain evidence="1">ARMAN-2</strain>
    </source>
</reference>
<dbReference type="Gene3D" id="3.40.50.10900">
    <property type="entry name" value="PAC-like subunit"/>
    <property type="match status" value="1"/>
</dbReference>
<keyword evidence="2" id="KW-1185">Reference proteome</keyword>
<dbReference type="SUPFAM" id="SSF159659">
    <property type="entry name" value="Cgl1923-like"/>
    <property type="match status" value="1"/>
</dbReference>
<dbReference type="InterPro" id="IPR038389">
    <property type="entry name" value="PSMG2_sf"/>
</dbReference>
<dbReference type="Proteomes" id="UP000332487">
    <property type="component" value="Unassembled WGS sequence"/>
</dbReference>
<dbReference type="InterPro" id="IPR019151">
    <property type="entry name" value="Proteasome_assmbl_chaperone_2"/>
</dbReference>
<dbReference type="AlphaFoldDB" id="C7DID4"/>
<dbReference type="PANTHER" id="PTHR35610">
    <property type="entry name" value="3-ISOPROPYLMALATE DEHYDRATASE-RELATED"/>
    <property type="match status" value="1"/>
</dbReference>
<reference evidence="1 2" key="2">
    <citation type="journal article" date="2010" name="Proc. Natl. Acad. Sci. U.S.A.">
        <title>Enigmatic, ultrasmall, uncultivated Archaea.</title>
        <authorList>
            <person name="Baker B.J."/>
            <person name="Comolli L.R."/>
            <person name="Dick G.J."/>
            <person name="Hauser L.J."/>
            <person name="Hyatt D."/>
            <person name="Dill B.D."/>
            <person name="Land M.L."/>
            <person name="Verberkmoes N.C."/>
            <person name="Hettich R.L."/>
            <person name="Banfield J.F."/>
        </authorList>
    </citation>
    <scope>NUCLEOTIDE SEQUENCE [LARGE SCALE GENOMIC DNA]</scope>
    <source>
        <strain evidence="1">ARMAN-2</strain>
    </source>
</reference>
<dbReference type="Pfam" id="PF09754">
    <property type="entry name" value="PAC2"/>
    <property type="match status" value="1"/>
</dbReference>
<dbReference type="EMBL" id="GG697241">
    <property type="protein sequence ID" value="EET89708.1"/>
    <property type="molecule type" value="Genomic_DNA"/>
</dbReference>
<proteinExistence type="predicted"/>
<evidence type="ECO:0008006" key="3">
    <source>
        <dbReference type="Google" id="ProtNLM"/>
    </source>
</evidence>
<evidence type="ECO:0000313" key="2">
    <source>
        <dbReference type="Proteomes" id="UP000332487"/>
    </source>
</evidence>
<gene>
    <name evidence="1" type="ORF">UNLARM2_0826</name>
</gene>
<organism evidence="1 2">
    <name type="scientific">Candidatus Micrarchaeum acidiphilum ARMAN-2</name>
    <dbReference type="NCBI Taxonomy" id="425595"/>
    <lineage>
        <taxon>Archaea</taxon>
        <taxon>Candidatus Micrarchaeota</taxon>
        <taxon>Candidatus Micrarchaeia</taxon>
        <taxon>Candidatus Micrarchaeales</taxon>
        <taxon>Candidatus Micrarchaeaceae</taxon>
        <taxon>Candidatus Micrarchaeum</taxon>
    </lineage>
</organism>
<dbReference type="PANTHER" id="PTHR35610:SF7">
    <property type="entry name" value="3-ISOPROPYLMALATE DEHYDRATASE"/>
    <property type="match status" value="1"/>
</dbReference>
<accession>C7DID4</accession>
<protein>
    <recommendedName>
        <fullName evidence="3">3-isopropylmalate dehydratase</fullName>
    </recommendedName>
</protein>